<dbReference type="Proteomes" id="UP000286681">
    <property type="component" value="Unassembled WGS sequence"/>
</dbReference>
<reference evidence="2" key="1">
    <citation type="submission" date="2016-12" db="EMBL/GenBank/DDBJ databases">
        <title>Whole genome sequencing of Sphingomonas koreensis.</title>
        <authorList>
            <person name="Conlan S."/>
            <person name="Thomas P.J."/>
            <person name="Mullikin J."/>
            <person name="Palmore T.N."/>
            <person name="Frank K.M."/>
            <person name="Segre J.A."/>
        </authorList>
    </citation>
    <scope>NUCLEOTIDE SEQUENCE</scope>
    <source>
        <strain evidence="2">ABOJV</strain>
    </source>
</reference>
<reference evidence="4" key="2">
    <citation type="submission" date="2016-12" db="EMBL/GenBank/DDBJ databases">
        <title>Whole genome sequencing of Sphingomonas sp. ABOJV.</title>
        <authorList>
            <person name="Conlan S."/>
            <person name="Thomas P.J."/>
            <person name="Mullikin J."/>
            <person name="Palmore T.N."/>
            <person name="Frank K.M."/>
            <person name="Segre J.A."/>
        </authorList>
    </citation>
    <scope>NUCLEOTIDE SEQUENCE [LARGE SCALE GENOMIC DNA]</scope>
    <source>
        <strain evidence="4">ABOJV</strain>
    </source>
</reference>
<proteinExistence type="predicted"/>
<dbReference type="Proteomes" id="UP000185161">
    <property type="component" value="Chromosome"/>
</dbReference>
<feature type="region of interest" description="Disordered" evidence="1">
    <location>
        <begin position="1"/>
        <end position="73"/>
    </location>
</feature>
<organism evidence="2 4">
    <name type="scientific">Sphingomonas koreensis</name>
    <dbReference type="NCBI Taxonomy" id="93064"/>
    <lineage>
        <taxon>Bacteria</taxon>
        <taxon>Pseudomonadati</taxon>
        <taxon>Pseudomonadota</taxon>
        <taxon>Alphaproteobacteria</taxon>
        <taxon>Sphingomonadales</taxon>
        <taxon>Sphingomonadaceae</taxon>
        <taxon>Sphingomonas</taxon>
    </lineage>
</organism>
<accession>A0A1L6JEF0</accession>
<dbReference type="EMBL" id="CP018820">
    <property type="protein sequence ID" value="APR54187.1"/>
    <property type="molecule type" value="Genomic_DNA"/>
</dbReference>
<dbReference type="KEGG" id="skr:BRX40_18795"/>
<reference evidence="3 5" key="3">
    <citation type="submission" date="2018-07" db="EMBL/GenBank/DDBJ databases">
        <title>Genomic and Epidemiologic Investigation of an Indolent Hospital Outbreak.</title>
        <authorList>
            <person name="Johnson R.C."/>
            <person name="Deming C."/>
            <person name="Conlan S."/>
            <person name="Zellmer C.J."/>
            <person name="Michelin A.V."/>
            <person name="Lee-Lin S."/>
            <person name="Thomas P.J."/>
            <person name="Park M."/>
            <person name="Weingarten R.A."/>
            <person name="Less J."/>
            <person name="Dekker J.P."/>
            <person name="Frank K.M."/>
            <person name="Musser K.A."/>
            <person name="Mcquiston J.R."/>
            <person name="Henderson D.K."/>
            <person name="Lau A.F."/>
            <person name="Palmore T.N."/>
            <person name="Segre J.A."/>
        </authorList>
    </citation>
    <scope>NUCLEOTIDE SEQUENCE [LARGE SCALE GENOMIC DNA]</scope>
    <source>
        <strain evidence="3 5">SK-NIH.Env10_0317</strain>
    </source>
</reference>
<sequence length="73" mass="7898">MLRHAKDGLPGQEMLPRSMDKPGGHNAKPMPSGKSGAGCQGRQVLRHGSGRMTERTERNAFGQDEPGEAIETR</sequence>
<gene>
    <name evidence="2" type="ORF">BRX40_18795</name>
    <name evidence="3" type="ORF">CA257_20540</name>
</gene>
<evidence type="ECO:0000313" key="4">
    <source>
        <dbReference type="Proteomes" id="UP000185161"/>
    </source>
</evidence>
<dbReference type="EMBL" id="QQWO01000025">
    <property type="protein sequence ID" value="RSU99179.1"/>
    <property type="molecule type" value="Genomic_DNA"/>
</dbReference>
<evidence type="ECO:0000313" key="5">
    <source>
        <dbReference type="Proteomes" id="UP000286681"/>
    </source>
</evidence>
<protein>
    <submittedName>
        <fullName evidence="2">Uncharacterized protein</fullName>
    </submittedName>
</protein>
<evidence type="ECO:0000313" key="3">
    <source>
        <dbReference type="EMBL" id="RSU99179.1"/>
    </source>
</evidence>
<evidence type="ECO:0000256" key="1">
    <source>
        <dbReference type="SAM" id="MobiDB-lite"/>
    </source>
</evidence>
<evidence type="ECO:0000313" key="2">
    <source>
        <dbReference type="EMBL" id="APR54187.1"/>
    </source>
</evidence>
<name>A0A1L6JEF0_9SPHN</name>
<keyword evidence="4" id="KW-1185">Reference proteome</keyword>
<dbReference type="AlphaFoldDB" id="A0A1L6JEF0"/>